<reference evidence="2 3" key="1">
    <citation type="submission" date="2016-12" db="EMBL/GenBank/DDBJ databases">
        <title>The new phylogeny of genus Mycobacterium.</title>
        <authorList>
            <person name="Tortoli E."/>
            <person name="Trovato A."/>
            <person name="Cirillo D.M."/>
        </authorList>
    </citation>
    <scope>NUCLEOTIDE SEQUENCE [LARGE SCALE GENOMIC DNA]</scope>
    <source>
        <strain evidence="2 3">DSM 44223</strain>
    </source>
</reference>
<comment type="caution">
    <text evidence="2">The sequence shown here is derived from an EMBL/GenBank/DDBJ whole genome shotgun (WGS) entry which is preliminary data.</text>
</comment>
<dbReference type="Proteomes" id="UP000192534">
    <property type="component" value="Unassembled WGS sequence"/>
</dbReference>
<evidence type="ECO:0000256" key="1">
    <source>
        <dbReference type="SAM" id="MobiDB-lite"/>
    </source>
</evidence>
<protein>
    <submittedName>
        <fullName evidence="2">Uncharacterized protein</fullName>
    </submittedName>
</protein>
<gene>
    <name evidence="2" type="ORF">BST42_25320</name>
</gene>
<proteinExistence type="predicted"/>
<dbReference type="OrthoDB" id="4761838at2"/>
<dbReference type="RefSeq" id="WP_083122269.1">
    <property type="nucleotide sequence ID" value="NZ_JACKUO010000044.1"/>
</dbReference>
<sequence length="278" mass="28228">MQFATPNRSLRAVATLTTVGALALTPIALAPFELHSPGVSALPVSSQAVQLTDAWSDLLTNTVSNTVQLAGLFLGLNSGSTLPNPTIPLAPVATQLVLNQLIYAVQLFTGNGADIPVEIATHLDKLGNLAQALGNDLPGIVGDQLRTPIKALELAVDSLTTSGNVLLALLEAPAVFLDVALNSQYGLLGLAGPIAVPIIVRNFVATALETPLPTITLPFKKPAAAATPKPVAAAAVSDKADTASSARSKSKSPSAGSKRKATPAKAAAKPAGVGHGKR</sequence>
<keyword evidence="3" id="KW-1185">Reference proteome</keyword>
<evidence type="ECO:0000313" key="3">
    <source>
        <dbReference type="Proteomes" id="UP000192534"/>
    </source>
</evidence>
<feature type="compositionally biased region" description="Low complexity" evidence="1">
    <location>
        <begin position="236"/>
        <end position="256"/>
    </location>
</feature>
<dbReference type="EMBL" id="MVIH01000019">
    <property type="protein sequence ID" value="ORB48478.1"/>
    <property type="molecule type" value="Genomic_DNA"/>
</dbReference>
<dbReference type="AlphaFoldDB" id="A0A1X0IKR2"/>
<organism evidence="2 3">
    <name type="scientific">Mycolicibacterium rhodesiae</name>
    <name type="common">Mycobacterium rhodesiae</name>
    <dbReference type="NCBI Taxonomy" id="36814"/>
    <lineage>
        <taxon>Bacteria</taxon>
        <taxon>Bacillati</taxon>
        <taxon>Actinomycetota</taxon>
        <taxon>Actinomycetes</taxon>
        <taxon>Mycobacteriales</taxon>
        <taxon>Mycobacteriaceae</taxon>
        <taxon>Mycolicibacterium</taxon>
    </lineage>
</organism>
<evidence type="ECO:0000313" key="2">
    <source>
        <dbReference type="EMBL" id="ORB48478.1"/>
    </source>
</evidence>
<accession>A0A1X0IKR2</accession>
<name>A0A1X0IKR2_MYCRH</name>
<feature type="region of interest" description="Disordered" evidence="1">
    <location>
        <begin position="236"/>
        <end position="278"/>
    </location>
</feature>